<feature type="region of interest" description="Disordered" evidence="1">
    <location>
        <begin position="621"/>
        <end position="694"/>
    </location>
</feature>
<comment type="caution">
    <text evidence="2">The sequence shown here is derived from an EMBL/GenBank/DDBJ whole genome shotgun (WGS) entry which is preliminary data.</text>
</comment>
<proteinExistence type="predicted"/>
<dbReference type="AlphaFoldDB" id="A0A0A2IVW4"/>
<feature type="region of interest" description="Disordered" evidence="1">
    <location>
        <begin position="308"/>
        <end position="338"/>
    </location>
</feature>
<dbReference type="PhylomeDB" id="A0A0A2IVW4"/>
<accession>A0A0A2IVW4</accession>
<dbReference type="Proteomes" id="UP000030143">
    <property type="component" value="Unassembled WGS sequence"/>
</dbReference>
<feature type="compositionally biased region" description="Polar residues" evidence="1">
    <location>
        <begin position="325"/>
        <end position="336"/>
    </location>
</feature>
<name>A0A0A2IVW4_PENEN</name>
<dbReference type="GeneID" id="27677781"/>
<reference evidence="2 3" key="1">
    <citation type="journal article" date="2015" name="Mol. Plant Microbe Interact.">
        <title>Genome, transcriptome, and functional analyses of Penicillium expansum provide new insights into secondary metabolism and pathogenicity.</title>
        <authorList>
            <person name="Ballester A.R."/>
            <person name="Marcet-Houben M."/>
            <person name="Levin E."/>
            <person name="Sela N."/>
            <person name="Selma-Lazaro C."/>
            <person name="Carmona L."/>
            <person name="Wisniewski M."/>
            <person name="Droby S."/>
            <person name="Gonzalez-Candelas L."/>
            <person name="Gabaldon T."/>
        </authorList>
    </citation>
    <scope>NUCLEOTIDE SEQUENCE [LARGE SCALE GENOMIC DNA]</scope>
    <source>
        <strain evidence="2 3">MD-8</strain>
    </source>
</reference>
<keyword evidence="3" id="KW-1185">Reference proteome</keyword>
<dbReference type="STRING" id="27334.A0A0A2IVW4"/>
<evidence type="ECO:0000256" key="1">
    <source>
        <dbReference type="SAM" id="MobiDB-lite"/>
    </source>
</evidence>
<dbReference type="HOGENOM" id="CLU_465472_0_0_1"/>
<organism evidence="2 3">
    <name type="scientific">Penicillium expansum</name>
    <name type="common">Blue mold rot fungus</name>
    <dbReference type="NCBI Taxonomy" id="27334"/>
    <lineage>
        <taxon>Eukaryota</taxon>
        <taxon>Fungi</taxon>
        <taxon>Dikarya</taxon>
        <taxon>Ascomycota</taxon>
        <taxon>Pezizomycotina</taxon>
        <taxon>Eurotiomycetes</taxon>
        <taxon>Eurotiomycetidae</taxon>
        <taxon>Eurotiales</taxon>
        <taxon>Aspergillaceae</taxon>
        <taxon>Penicillium</taxon>
    </lineage>
</organism>
<evidence type="ECO:0000313" key="2">
    <source>
        <dbReference type="EMBL" id="KGO55599.1"/>
    </source>
</evidence>
<feature type="compositionally biased region" description="Basic and acidic residues" evidence="1">
    <location>
        <begin position="627"/>
        <end position="636"/>
    </location>
</feature>
<feature type="compositionally biased region" description="Basic residues" evidence="1">
    <location>
        <begin position="141"/>
        <end position="153"/>
    </location>
</feature>
<feature type="compositionally biased region" description="Basic and acidic residues" evidence="1">
    <location>
        <begin position="80"/>
        <end position="89"/>
    </location>
</feature>
<feature type="region of interest" description="Disordered" evidence="1">
    <location>
        <begin position="445"/>
        <end position="465"/>
    </location>
</feature>
<dbReference type="OrthoDB" id="2537141at2759"/>
<evidence type="ECO:0000313" key="3">
    <source>
        <dbReference type="Proteomes" id="UP000030143"/>
    </source>
</evidence>
<feature type="compositionally biased region" description="Basic and acidic residues" evidence="1">
    <location>
        <begin position="110"/>
        <end position="127"/>
    </location>
</feature>
<sequence>MEGNNPIYQWLSTVDEQDQSRHQDGGMLLSQEPRCFRANRALADNQEQVKCTALATAIPRIRIPLEISDSVPGNGHSASRKRDSGHLNETKSSPAHEIIPGNENQKTSRHSYELRPRHKTREDRYEYKGPSSAVDTQSQSRKGRGKKSRGRRHTMNDDFHAINVTGNRLTLRSNTNQGIFSKGRSSSVTHRHENSPSIALAKPAATIKSHNLVAESDLAFSEMNFLSRRNNISPYPMSTARDTLDGQHEREWYPQKLGFDHPAHDSKLDMSHSNNEFLDAERQLDASVTPLTTFEEARTSEIYPVSSHSRSVFPMPDNKRRKTSKQSSSIPYTWTETEADNTEQSDALEQHLLSLLHVGVYPQALCSEITNTVLIRRYWSLAELWELLEERKAAWSNEAGNKKRASPEANIGQLTAAKSASQEVPEIIAPGHLDLVNVSGVQNEMSKESSDSNVAGETACGVNNGLHQQPSILEQQQSGPRQASDKSGCLNIQAARTSNSPDRFIDTLNGHQCETSPQESPEDAVHFPAPVPEAKQPHMSDIEFYELSRVDDDDVFYRTLDAAYYAIVHPEVAAEVASDLQKLLESPELNCNELPNSPESDIPTRQVEAGEPDNLATVSQDITQDQGDERPPESSFRHKLPTSHSNDDCVDQNNDLPWLTTGYDQSQPRASTEIDARQTQPAELSDFWRQNKLY</sequence>
<dbReference type="RefSeq" id="XP_016597692.1">
    <property type="nucleotide sequence ID" value="XM_016742362.1"/>
</dbReference>
<feature type="compositionally biased region" description="Polar residues" evidence="1">
    <location>
        <begin position="509"/>
        <end position="519"/>
    </location>
</feature>
<feature type="region of interest" description="Disordered" evidence="1">
    <location>
        <begin position="500"/>
        <end position="535"/>
    </location>
</feature>
<dbReference type="VEuPathDB" id="FungiDB:PEXP_056480"/>
<gene>
    <name evidence="2" type="ORF">PEX2_050870</name>
</gene>
<feature type="region of interest" description="Disordered" evidence="1">
    <location>
        <begin position="67"/>
        <end position="156"/>
    </location>
</feature>
<protein>
    <submittedName>
        <fullName evidence="2">Uncharacterized protein</fullName>
    </submittedName>
</protein>
<dbReference type="EMBL" id="JQFZ01000191">
    <property type="protein sequence ID" value="KGO55599.1"/>
    <property type="molecule type" value="Genomic_DNA"/>
</dbReference>